<comment type="caution">
    <text evidence="2">The sequence shown here is derived from an EMBL/GenBank/DDBJ whole genome shotgun (WGS) entry which is preliminary data.</text>
</comment>
<proteinExistence type="predicted"/>
<organism evidence="2 3">
    <name type="scientific">Bythopirellula polymerisocia</name>
    <dbReference type="NCBI Taxonomy" id="2528003"/>
    <lineage>
        <taxon>Bacteria</taxon>
        <taxon>Pseudomonadati</taxon>
        <taxon>Planctomycetota</taxon>
        <taxon>Planctomycetia</taxon>
        <taxon>Pirellulales</taxon>
        <taxon>Lacipirellulaceae</taxon>
        <taxon>Bythopirellula</taxon>
    </lineage>
</organism>
<keyword evidence="3" id="KW-1185">Reference proteome</keyword>
<dbReference type="Pfam" id="PF06974">
    <property type="entry name" value="WS_DGAT_C"/>
    <property type="match status" value="1"/>
</dbReference>
<feature type="domain" description="O-acyltransferase WSD1 C-terminal" evidence="1">
    <location>
        <begin position="276"/>
        <end position="413"/>
    </location>
</feature>
<keyword evidence="2" id="KW-0808">Transferase</keyword>
<dbReference type="EMBL" id="SJPS01000004">
    <property type="protein sequence ID" value="TWU25708.1"/>
    <property type="molecule type" value="Genomic_DNA"/>
</dbReference>
<evidence type="ECO:0000313" key="2">
    <source>
        <dbReference type="EMBL" id="TWU25708.1"/>
    </source>
</evidence>
<protein>
    <submittedName>
        <fullName evidence="2">Acyltransferase PapA5</fullName>
    </submittedName>
</protein>
<dbReference type="Proteomes" id="UP000318437">
    <property type="component" value="Unassembled WGS sequence"/>
</dbReference>
<keyword evidence="2" id="KW-0012">Acyltransferase</keyword>
<gene>
    <name evidence="2" type="ORF">Pla144_29180</name>
</gene>
<evidence type="ECO:0000313" key="3">
    <source>
        <dbReference type="Proteomes" id="UP000318437"/>
    </source>
</evidence>
<accession>A0A5C6CMR7</accession>
<dbReference type="AlphaFoldDB" id="A0A5C6CMR7"/>
<name>A0A5C6CMR7_9BACT</name>
<dbReference type="Gene3D" id="3.30.559.10">
    <property type="entry name" value="Chloramphenicol acetyltransferase-like domain"/>
    <property type="match status" value="1"/>
</dbReference>
<dbReference type="GO" id="GO:0016746">
    <property type="term" value="F:acyltransferase activity"/>
    <property type="evidence" value="ECO:0007669"/>
    <property type="project" value="UniProtKB-KW"/>
</dbReference>
<dbReference type="InterPro" id="IPR052058">
    <property type="entry name" value="Alcohol_O-acetyltransferase"/>
</dbReference>
<sequence length="436" mass="49073">MLIDDRPTHPMSFFLKLTLSGNCDSESLRAALSIALQRHPLLLATIEKGKKDSLYWTNVERKDVELKWFPFNDPIRAEPIDLFSECGMRLSARRLESKTELELQFHHSCCDAIGALQFIEDLLVAYAAAVENAPEPTLFRSIDEYDLRDRGRFGLSQWKLIKMLPTLTVGLLGALQFLMRQPVSIEPIEIEAATAELPHSFPTSHGQQFSDSETAGLLAAARDVGATVNDLLVRDLFLALGEFRKARKLGDGSEWLRISIPMNLRTQHFKRSSAANVVSMVFLDRRPQSFDDGLSLLNTIGHEMQEIKRKRLGLIFPLMLQFMRSLPGAVTRLQQMSEKQVCNATTVLSNLGKPLRDVPLPRSDEKIVAGEMTLERIEFLPPVRPYTSAALGVSTYAGRLDISIHYDSRAITAANARELLEVYVERLRNTAKQILQ</sequence>
<dbReference type="InterPro" id="IPR009721">
    <property type="entry name" value="O-acyltransferase_WSD1_C"/>
</dbReference>
<dbReference type="PANTHER" id="PTHR28037:SF1">
    <property type="entry name" value="ALCOHOL O-ACETYLTRANSFERASE 1-RELATED"/>
    <property type="match status" value="1"/>
</dbReference>
<dbReference type="SUPFAM" id="SSF52777">
    <property type="entry name" value="CoA-dependent acyltransferases"/>
    <property type="match status" value="2"/>
</dbReference>
<evidence type="ECO:0000259" key="1">
    <source>
        <dbReference type="Pfam" id="PF06974"/>
    </source>
</evidence>
<dbReference type="PANTHER" id="PTHR28037">
    <property type="entry name" value="ALCOHOL O-ACETYLTRANSFERASE 1-RELATED"/>
    <property type="match status" value="1"/>
</dbReference>
<dbReference type="InterPro" id="IPR023213">
    <property type="entry name" value="CAT-like_dom_sf"/>
</dbReference>
<reference evidence="2 3" key="1">
    <citation type="submission" date="2019-02" db="EMBL/GenBank/DDBJ databases">
        <title>Deep-cultivation of Planctomycetes and their phenomic and genomic characterization uncovers novel biology.</title>
        <authorList>
            <person name="Wiegand S."/>
            <person name="Jogler M."/>
            <person name="Boedeker C."/>
            <person name="Pinto D."/>
            <person name="Vollmers J."/>
            <person name="Rivas-Marin E."/>
            <person name="Kohn T."/>
            <person name="Peeters S.H."/>
            <person name="Heuer A."/>
            <person name="Rast P."/>
            <person name="Oberbeckmann S."/>
            <person name="Bunk B."/>
            <person name="Jeske O."/>
            <person name="Meyerdierks A."/>
            <person name="Storesund J.E."/>
            <person name="Kallscheuer N."/>
            <person name="Luecker S."/>
            <person name="Lage O.M."/>
            <person name="Pohl T."/>
            <person name="Merkel B.J."/>
            <person name="Hornburger P."/>
            <person name="Mueller R.-W."/>
            <person name="Bruemmer F."/>
            <person name="Labrenz M."/>
            <person name="Spormann A.M."/>
            <person name="Op Den Camp H."/>
            <person name="Overmann J."/>
            <person name="Amann R."/>
            <person name="Jetten M.S.M."/>
            <person name="Mascher T."/>
            <person name="Medema M.H."/>
            <person name="Devos D.P."/>
            <person name="Kaster A.-K."/>
            <person name="Ovreas L."/>
            <person name="Rohde M."/>
            <person name="Galperin M.Y."/>
            <person name="Jogler C."/>
        </authorList>
    </citation>
    <scope>NUCLEOTIDE SEQUENCE [LARGE SCALE GENOMIC DNA]</scope>
    <source>
        <strain evidence="2 3">Pla144</strain>
    </source>
</reference>